<name>A0A947GD60_9HYPH</name>
<keyword evidence="2" id="KW-1185">Reference proteome</keyword>
<reference evidence="1 2" key="1">
    <citation type="submission" date="2021-06" db="EMBL/GenBank/DDBJ databases">
        <authorList>
            <person name="Grouzdev D.S."/>
            <person name="Koziaeva V."/>
        </authorList>
    </citation>
    <scope>NUCLEOTIDE SEQUENCE [LARGE SCALE GENOMIC DNA]</scope>
    <source>
        <strain evidence="1 2">22</strain>
    </source>
</reference>
<gene>
    <name evidence="1" type="ORF">KL771_00655</name>
</gene>
<evidence type="ECO:0000313" key="1">
    <source>
        <dbReference type="EMBL" id="MBT9287945.1"/>
    </source>
</evidence>
<dbReference type="InterPro" id="IPR053913">
    <property type="entry name" value="NADAR-DarT1"/>
</dbReference>
<dbReference type="AlphaFoldDB" id="A0A947GD60"/>
<comment type="caution">
    <text evidence="1">The sequence shown here is derived from an EMBL/GenBank/DDBJ whole genome shotgun (WGS) entry which is preliminary data.</text>
</comment>
<dbReference type="Pfam" id="PF22397">
    <property type="entry name" value="NADAR-DarT1"/>
    <property type="match status" value="1"/>
</dbReference>
<organism evidence="1 2">
    <name type="scientific">Prosthecodimorpha staleyi</name>
    <dbReference type="NCBI Taxonomy" id="2840188"/>
    <lineage>
        <taxon>Bacteria</taxon>
        <taxon>Pseudomonadati</taxon>
        <taxon>Pseudomonadota</taxon>
        <taxon>Alphaproteobacteria</taxon>
        <taxon>Hyphomicrobiales</taxon>
        <taxon>Ancalomicrobiaceae</taxon>
        <taxon>Prosthecodimorpha</taxon>
    </lineage>
</organism>
<dbReference type="EMBL" id="JAHHZF010000001">
    <property type="protein sequence ID" value="MBT9287945.1"/>
    <property type="molecule type" value="Genomic_DNA"/>
</dbReference>
<protein>
    <submittedName>
        <fullName evidence="1">Uncharacterized protein</fullName>
    </submittedName>
</protein>
<sequence length="313" mass="34751">MAERPVFVPTPAEPHWVHEVRLPFKWHSGFSSSQKKKNVLALRDSAKQSGIAPVLEVSSQSDLALGRALSAFNLRTDIEGLNTTVECAFQGSKVFAGGGPYTDLYETDSRSAKTDERLRRSGRLVQFQLQGTDYPLDPPTVFYDWLYITALSRLPVESTALLDYAGFTDIEFNPERSLNCQARSCALFVALRKAGAFARASRPSPRSTRPCPRPKVPIRRRVMWHPAVDRLRGQFEPRIPDAHHIQFRRLRHPRSPLGAAPHTVRVDGKAGFVASDGTKLVSTPRSSARSRRPLAGSSCGALTWSGVARHLKN</sequence>
<dbReference type="Proteomes" id="UP000766595">
    <property type="component" value="Unassembled WGS sequence"/>
</dbReference>
<proteinExistence type="predicted"/>
<accession>A0A947GD60</accession>
<evidence type="ECO:0000313" key="2">
    <source>
        <dbReference type="Proteomes" id="UP000766595"/>
    </source>
</evidence>
<dbReference type="RefSeq" id="WP_261966639.1">
    <property type="nucleotide sequence ID" value="NZ_JAHHZF010000001.1"/>
</dbReference>